<evidence type="ECO:0000256" key="1">
    <source>
        <dbReference type="ARBA" id="ARBA00007625"/>
    </source>
</evidence>
<dbReference type="PROSITE" id="PS00678">
    <property type="entry name" value="WD_REPEATS_1"/>
    <property type="match status" value="1"/>
</dbReference>
<keyword evidence="3" id="KW-0677">Repeat</keyword>
<reference evidence="6" key="1">
    <citation type="journal article" date="2023" name="Insect Mol. Biol.">
        <title>Genome sequencing provides insights into the evolution of gene families encoding plant cell wall-degrading enzymes in longhorned beetles.</title>
        <authorList>
            <person name="Shin N.R."/>
            <person name="Okamura Y."/>
            <person name="Kirsch R."/>
            <person name="Pauchet Y."/>
        </authorList>
    </citation>
    <scope>NUCLEOTIDE SEQUENCE</scope>
    <source>
        <strain evidence="6">AMC_N1</strain>
    </source>
</reference>
<dbReference type="InterPro" id="IPR036322">
    <property type="entry name" value="WD40_repeat_dom_sf"/>
</dbReference>
<dbReference type="SUPFAM" id="SSF50978">
    <property type="entry name" value="WD40 repeat-like"/>
    <property type="match status" value="1"/>
</dbReference>
<dbReference type="PROSITE" id="PS50082">
    <property type="entry name" value="WD_REPEATS_2"/>
    <property type="match status" value="1"/>
</dbReference>
<dbReference type="Pfam" id="PF24796">
    <property type="entry name" value="WDR55"/>
    <property type="match status" value="1"/>
</dbReference>
<evidence type="ECO:0000256" key="3">
    <source>
        <dbReference type="ARBA" id="ARBA00022737"/>
    </source>
</evidence>
<protein>
    <recommendedName>
        <fullName evidence="4">WD repeat-containing protein 55 homolog</fullName>
    </recommendedName>
</protein>
<evidence type="ECO:0000313" key="6">
    <source>
        <dbReference type="EMBL" id="KAJ8961219.1"/>
    </source>
</evidence>
<comment type="caution">
    <text evidence="6">The sequence shown here is derived from an EMBL/GenBank/DDBJ whole genome shotgun (WGS) entry which is preliminary data.</text>
</comment>
<proteinExistence type="inferred from homology"/>
<accession>A0AAV8ZC78</accession>
<name>A0AAV8ZC78_9CUCU</name>
<dbReference type="InterPro" id="IPR001680">
    <property type="entry name" value="WD40_rpt"/>
</dbReference>
<comment type="similarity">
    <text evidence="1">Belongs to the WD repeat WDR55 family.</text>
</comment>
<keyword evidence="7" id="KW-1185">Reference proteome</keyword>
<gene>
    <name evidence="6" type="ORF">NQ318_008902</name>
</gene>
<feature type="repeat" description="WD" evidence="5">
    <location>
        <begin position="117"/>
        <end position="151"/>
    </location>
</feature>
<dbReference type="Gene3D" id="2.130.10.10">
    <property type="entry name" value="YVTN repeat-like/Quinoprotein amine dehydrogenase"/>
    <property type="match status" value="1"/>
</dbReference>
<organism evidence="6 7">
    <name type="scientific">Aromia moschata</name>
    <dbReference type="NCBI Taxonomy" id="1265417"/>
    <lineage>
        <taxon>Eukaryota</taxon>
        <taxon>Metazoa</taxon>
        <taxon>Ecdysozoa</taxon>
        <taxon>Arthropoda</taxon>
        <taxon>Hexapoda</taxon>
        <taxon>Insecta</taxon>
        <taxon>Pterygota</taxon>
        <taxon>Neoptera</taxon>
        <taxon>Endopterygota</taxon>
        <taxon>Coleoptera</taxon>
        <taxon>Polyphaga</taxon>
        <taxon>Cucujiformia</taxon>
        <taxon>Chrysomeloidea</taxon>
        <taxon>Cerambycidae</taxon>
        <taxon>Cerambycinae</taxon>
        <taxon>Callichromatini</taxon>
        <taxon>Aromia</taxon>
    </lineage>
</organism>
<keyword evidence="2 5" id="KW-0853">WD repeat</keyword>
<evidence type="ECO:0000256" key="5">
    <source>
        <dbReference type="PROSITE-ProRule" id="PRU00221"/>
    </source>
</evidence>
<dbReference type="PANTHER" id="PTHR44019:SF20">
    <property type="entry name" value="WD REPEAT-CONTAINING PROTEIN 55"/>
    <property type="match status" value="1"/>
</dbReference>
<dbReference type="EMBL" id="JAPWTK010000006">
    <property type="protein sequence ID" value="KAJ8961219.1"/>
    <property type="molecule type" value="Genomic_DNA"/>
</dbReference>
<evidence type="ECO:0000313" key="7">
    <source>
        <dbReference type="Proteomes" id="UP001162162"/>
    </source>
</evidence>
<dbReference type="InterPro" id="IPR015943">
    <property type="entry name" value="WD40/YVTN_repeat-like_dom_sf"/>
</dbReference>
<dbReference type="AlphaFoldDB" id="A0AAV8ZC78"/>
<evidence type="ECO:0000256" key="4">
    <source>
        <dbReference type="ARBA" id="ARBA00023478"/>
    </source>
</evidence>
<dbReference type="InterPro" id="IPR019775">
    <property type="entry name" value="WD40_repeat_CS"/>
</dbReference>
<dbReference type="PANTHER" id="PTHR44019">
    <property type="entry name" value="WD REPEAT-CONTAINING PROTEIN 55"/>
    <property type="match status" value="1"/>
</dbReference>
<sequence>MITDDAKQFLICSSGDGSVTTIDLQNRKIFMQSEEYDEELTCLGLFRNGTKVVSGSSKGKLFIYNWKEFGLHSDMFPGPKFSISALVPITENILITACEDGNLRATHLFPHRHLGIVGQHDMSVEHLDICNTGNFIASSSHNNDIKFWNIQYFENFEKVSEKHKKHNRNSELKK</sequence>
<dbReference type="Proteomes" id="UP001162162">
    <property type="component" value="Unassembled WGS sequence"/>
</dbReference>
<dbReference type="SMART" id="SM00320">
    <property type="entry name" value="WD40"/>
    <property type="match status" value="2"/>
</dbReference>
<dbReference type="InterPro" id="IPR050505">
    <property type="entry name" value="WDR55/POC1"/>
</dbReference>
<evidence type="ECO:0000256" key="2">
    <source>
        <dbReference type="ARBA" id="ARBA00022574"/>
    </source>
</evidence>